<evidence type="ECO:0000313" key="3">
    <source>
        <dbReference type="Proteomes" id="UP000451471"/>
    </source>
</evidence>
<gene>
    <name evidence="2" type="ORF">GQS65_03150</name>
</gene>
<feature type="transmembrane region" description="Helical" evidence="1">
    <location>
        <begin position="36"/>
        <end position="57"/>
    </location>
</feature>
<dbReference type="OrthoDB" id="204776at2157"/>
<dbReference type="PANTHER" id="PTHR43471:SF12">
    <property type="entry name" value="HYPOTHETICAL MEMBRANE PROTEIN, CONSERVED"/>
    <property type="match status" value="1"/>
</dbReference>
<dbReference type="PANTHER" id="PTHR43471">
    <property type="entry name" value="ABC TRANSPORTER PERMEASE"/>
    <property type="match status" value="1"/>
</dbReference>
<sequence length="280" mass="29633">MSTEAGTETVGRQDRHTGSMLDVARFEGERRLPMTGVLAVVFALFGAMFVALAPDIVSTGAYDDIIEAMPPAMVALVGFENFSSIAGVISGEFYTFTWVVGLGAYLAYSAAGSVAGDLRNDRMDTLLAAPLSRTNVLLGKYLGLLVPIVVLNVVIPLVIYAGSVLVDDPIALADLAALHALSIPYLLLWAAFGLLLGVVVRRGRTAGRAALGVVLAMWLLESFVTSTDFEWLGAVSPMRYFDPAAILVNGEYGLEGAALLLGVAVVFVALSRTVFVRSDL</sequence>
<reference evidence="2 3" key="1">
    <citation type="submission" date="2019-12" db="EMBL/GenBank/DDBJ databases">
        <title>Halocatena pleomorpha gen. nov. sp. nov., an extremely halophilic archaeon of family Halobacteriaceae isolated from saltpan soil.</title>
        <authorList>
            <person name="Pal Y."/>
            <person name="Verma A."/>
            <person name="Krishnamurthi S."/>
            <person name="Kumar P."/>
        </authorList>
    </citation>
    <scope>NUCLEOTIDE SEQUENCE [LARGE SCALE GENOMIC DNA]</scope>
    <source>
        <strain evidence="2 3">JCM 16495</strain>
    </source>
</reference>
<dbReference type="GO" id="GO:0140359">
    <property type="term" value="F:ABC-type transporter activity"/>
    <property type="evidence" value="ECO:0007669"/>
    <property type="project" value="InterPro"/>
</dbReference>
<accession>A0A6B0GEX5</accession>
<keyword evidence="1" id="KW-0472">Membrane</keyword>
<dbReference type="RefSeq" id="WP_158203216.1">
    <property type="nucleotide sequence ID" value="NZ_WSZK01000007.1"/>
</dbReference>
<name>A0A6B0GEX5_9EURY</name>
<proteinExistence type="predicted"/>
<dbReference type="EMBL" id="WSZK01000007">
    <property type="protein sequence ID" value="MWG33496.1"/>
    <property type="molecule type" value="Genomic_DNA"/>
</dbReference>
<feature type="transmembrane region" description="Helical" evidence="1">
    <location>
        <begin position="252"/>
        <end position="275"/>
    </location>
</feature>
<keyword evidence="1" id="KW-0812">Transmembrane</keyword>
<feature type="transmembrane region" description="Helical" evidence="1">
    <location>
        <begin position="209"/>
        <end position="232"/>
    </location>
</feature>
<feature type="transmembrane region" description="Helical" evidence="1">
    <location>
        <begin position="182"/>
        <end position="200"/>
    </location>
</feature>
<dbReference type="Pfam" id="PF12679">
    <property type="entry name" value="ABC2_membrane_2"/>
    <property type="match status" value="1"/>
</dbReference>
<evidence type="ECO:0000256" key="1">
    <source>
        <dbReference type="SAM" id="Phobius"/>
    </source>
</evidence>
<feature type="transmembrane region" description="Helical" evidence="1">
    <location>
        <begin position="137"/>
        <end position="162"/>
    </location>
</feature>
<dbReference type="GO" id="GO:0005886">
    <property type="term" value="C:plasma membrane"/>
    <property type="evidence" value="ECO:0007669"/>
    <property type="project" value="UniProtKB-SubCell"/>
</dbReference>
<dbReference type="AlphaFoldDB" id="A0A6B0GEX5"/>
<feature type="transmembrane region" description="Helical" evidence="1">
    <location>
        <begin position="95"/>
        <end position="116"/>
    </location>
</feature>
<comment type="caution">
    <text evidence="2">The sequence shown here is derived from an EMBL/GenBank/DDBJ whole genome shotgun (WGS) entry which is preliminary data.</text>
</comment>
<keyword evidence="1" id="KW-1133">Transmembrane helix</keyword>
<keyword evidence="3" id="KW-1185">Reference proteome</keyword>
<organism evidence="2 3">
    <name type="scientific">Halomarina oriensis</name>
    <dbReference type="NCBI Taxonomy" id="671145"/>
    <lineage>
        <taxon>Archaea</taxon>
        <taxon>Methanobacteriati</taxon>
        <taxon>Methanobacteriota</taxon>
        <taxon>Stenosarchaea group</taxon>
        <taxon>Halobacteria</taxon>
        <taxon>Halobacteriales</taxon>
        <taxon>Natronomonadaceae</taxon>
        <taxon>Halomarina</taxon>
    </lineage>
</organism>
<dbReference type="Proteomes" id="UP000451471">
    <property type="component" value="Unassembled WGS sequence"/>
</dbReference>
<protein>
    <submittedName>
        <fullName evidence="2">ABC transporter permease subunit</fullName>
    </submittedName>
</protein>
<evidence type="ECO:0000313" key="2">
    <source>
        <dbReference type="EMBL" id="MWG33496.1"/>
    </source>
</evidence>